<feature type="domain" description="Pseudouridine synthase RsuA/RluA-like" evidence="1">
    <location>
        <begin position="106"/>
        <end position="256"/>
    </location>
</feature>
<dbReference type="PANTHER" id="PTHR21600">
    <property type="entry name" value="MITOCHONDRIAL RNA PSEUDOURIDINE SYNTHASE"/>
    <property type="match status" value="1"/>
</dbReference>
<dbReference type="Proteomes" id="UP000700248">
    <property type="component" value="Unassembled WGS sequence"/>
</dbReference>
<dbReference type="Gene3D" id="3.30.2350.10">
    <property type="entry name" value="Pseudouridine synthase"/>
    <property type="match status" value="1"/>
</dbReference>
<reference evidence="2" key="1">
    <citation type="journal article" date="2021" name="PeerJ">
        <title>Extensive microbial diversity within the chicken gut microbiome revealed by metagenomics and culture.</title>
        <authorList>
            <person name="Gilroy R."/>
            <person name="Ravi A."/>
            <person name="Getino M."/>
            <person name="Pursley I."/>
            <person name="Horton D.L."/>
            <person name="Alikhan N.F."/>
            <person name="Baker D."/>
            <person name="Gharbi K."/>
            <person name="Hall N."/>
            <person name="Watson M."/>
            <person name="Adriaenssens E.M."/>
            <person name="Foster-Nyarko E."/>
            <person name="Jarju S."/>
            <person name="Secka A."/>
            <person name="Antonio M."/>
            <person name="Oren A."/>
            <person name="Chaudhuri R.R."/>
            <person name="La Ragione R."/>
            <person name="Hildebrand F."/>
            <person name="Pallen M.J."/>
        </authorList>
    </citation>
    <scope>NUCLEOTIDE SEQUENCE</scope>
    <source>
        <strain evidence="2">CHK175-13533</strain>
    </source>
</reference>
<dbReference type="PROSITE" id="PS01129">
    <property type="entry name" value="PSI_RLU"/>
    <property type="match status" value="1"/>
</dbReference>
<reference evidence="2" key="2">
    <citation type="submission" date="2021-09" db="EMBL/GenBank/DDBJ databases">
        <authorList>
            <person name="Gilroy R."/>
        </authorList>
    </citation>
    <scope>NUCLEOTIDE SEQUENCE</scope>
    <source>
        <strain evidence="2">CHK175-13533</strain>
    </source>
</reference>
<evidence type="ECO:0000259" key="1">
    <source>
        <dbReference type="Pfam" id="PF00849"/>
    </source>
</evidence>
<dbReference type="PANTHER" id="PTHR21600:SF84">
    <property type="entry name" value="PSEUDOURIDINE SYNTHASE RSUA_RLUA-LIKE DOMAIN-CONTAINING PROTEIN"/>
    <property type="match status" value="1"/>
</dbReference>
<dbReference type="GO" id="GO:0000455">
    <property type="term" value="P:enzyme-directed rRNA pseudouridine synthesis"/>
    <property type="evidence" value="ECO:0007669"/>
    <property type="project" value="TreeGrafter"/>
</dbReference>
<evidence type="ECO:0000313" key="3">
    <source>
        <dbReference type="Proteomes" id="UP000700248"/>
    </source>
</evidence>
<dbReference type="InterPro" id="IPR050188">
    <property type="entry name" value="RluA_PseudoU_synthase"/>
</dbReference>
<accession>A0A9D3AAM2</accession>
<sequence>MKNAVKQNTEGLLAPLPIKNGVAPSRVWLPLGQWATIGAFLFERFAHVAAADLRQRLAQGDIVTSSGQPVCEHHPYQANQWLWYYRAVPNEVLVPFEMPILYADKHLIAVDKPHFLASTPGGQYLTQTALVRVRQHFNEAQITPLHRLDRETAGVLLFCRTPSLRGAYQRLFQEQKIYKQYEAIAATHPTWQFPLCYQSRLIAPKGQFLMQEAKGPPNSQTQIAVAQSWHDEQIGPLSHYILHPMTGRKHQLRMHLLGMGIPILNDSYYPPGQAFLATDDFSRPLQLLARSIAFIDPVSQQQRQFCSQQCLSYLPKT</sequence>
<dbReference type="InterPro" id="IPR020103">
    <property type="entry name" value="PsdUridine_synth_cat_dom_sf"/>
</dbReference>
<dbReference type="Pfam" id="PF00849">
    <property type="entry name" value="PseudoU_synth_2"/>
    <property type="match status" value="1"/>
</dbReference>
<dbReference type="GO" id="GO:0140098">
    <property type="term" value="F:catalytic activity, acting on RNA"/>
    <property type="evidence" value="ECO:0007669"/>
    <property type="project" value="UniProtKB-ARBA"/>
</dbReference>
<organism evidence="2 3">
    <name type="scientific">Paenalcaligenes hominis</name>
    <dbReference type="NCBI Taxonomy" id="643674"/>
    <lineage>
        <taxon>Bacteria</taxon>
        <taxon>Pseudomonadati</taxon>
        <taxon>Pseudomonadota</taxon>
        <taxon>Betaproteobacteria</taxon>
        <taxon>Burkholderiales</taxon>
        <taxon>Alcaligenaceae</taxon>
        <taxon>Paenalcaligenes</taxon>
    </lineage>
</organism>
<dbReference type="GO" id="GO:0003723">
    <property type="term" value="F:RNA binding"/>
    <property type="evidence" value="ECO:0007669"/>
    <property type="project" value="InterPro"/>
</dbReference>
<evidence type="ECO:0000313" key="2">
    <source>
        <dbReference type="EMBL" id="HJH23841.1"/>
    </source>
</evidence>
<dbReference type="InterPro" id="IPR006224">
    <property type="entry name" value="PsdUridine_synth_RluA-like_CS"/>
</dbReference>
<name>A0A9D3AAM2_9BURK</name>
<proteinExistence type="predicted"/>
<dbReference type="AlphaFoldDB" id="A0A9D3AAM2"/>
<dbReference type="SUPFAM" id="SSF55120">
    <property type="entry name" value="Pseudouridine synthase"/>
    <property type="match status" value="1"/>
</dbReference>
<dbReference type="RefSeq" id="WP_276830523.1">
    <property type="nucleotide sequence ID" value="NZ_DYTQ01000056.1"/>
</dbReference>
<dbReference type="GO" id="GO:0009982">
    <property type="term" value="F:pseudouridine synthase activity"/>
    <property type="evidence" value="ECO:0007669"/>
    <property type="project" value="InterPro"/>
</dbReference>
<protein>
    <submittedName>
        <fullName evidence="2">Pseudouridine synthase</fullName>
    </submittedName>
</protein>
<gene>
    <name evidence="2" type="ORF">K8U84_04730</name>
</gene>
<dbReference type="EMBL" id="DYTQ01000056">
    <property type="protein sequence ID" value="HJH23841.1"/>
    <property type="molecule type" value="Genomic_DNA"/>
</dbReference>
<dbReference type="InterPro" id="IPR006145">
    <property type="entry name" value="PsdUridine_synth_RsuA/RluA"/>
</dbReference>
<comment type="caution">
    <text evidence="2">The sequence shown here is derived from an EMBL/GenBank/DDBJ whole genome shotgun (WGS) entry which is preliminary data.</text>
</comment>